<dbReference type="Pfam" id="PF23023">
    <property type="entry name" value="Anti-Pycsar_Apyc1"/>
    <property type="match status" value="1"/>
</dbReference>
<dbReference type="EMBL" id="DRZI01000253">
    <property type="protein sequence ID" value="HHP82173.1"/>
    <property type="molecule type" value="Genomic_DNA"/>
</dbReference>
<evidence type="ECO:0000313" key="2">
    <source>
        <dbReference type="EMBL" id="HHR96871.1"/>
    </source>
</evidence>
<evidence type="ECO:0000313" key="1">
    <source>
        <dbReference type="EMBL" id="HHP82173.1"/>
    </source>
</evidence>
<name>A0A7C5UW70_9CREN</name>
<reference evidence="2" key="1">
    <citation type="journal article" date="2020" name="mSystems">
        <title>Genome- and Community-Level Interaction Insights into Carbon Utilization and Element Cycling Functions of Hydrothermarchaeota in Hydrothermal Sediment.</title>
        <authorList>
            <person name="Zhou Z."/>
            <person name="Liu Y."/>
            <person name="Xu W."/>
            <person name="Pan J."/>
            <person name="Luo Z.H."/>
            <person name="Li M."/>
        </authorList>
    </citation>
    <scope>NUCLEOTIDE SEQUENCE [LARGE SCALE GENOMIC DNA]</scope>
    <source>
        <strain evidence="2">SpSt-1</strain>
        <strain evidence="1">SpSt-1121</strain>
    </source>
</reference>
<sequence length="294" mass="33300">MRKPQIVFIGTSASTPTYTRYSPAILICGIKSCILLDAGEATQINLGKISMDLLKINIICITHMHGDHYYGLMPIIDTMLMRSITQNIQKPYTITILGPEELCSIYLKQFFTSSNKTENSYEIYNSDVARIECIDAGTLANSKKYIQTINGDIFITSIHMNHGDVKAYGYIAKVKVSEKSDRFITIFYSGDGICGNECYEIVKNQNPCIIIHEATYMDYKDDKAKAYQTFHATIGDAAFLAQLVKAKILVVTHISLRYRFGWIRDYISRARRIFDGDIFIAEDLAMLPLDRIDC</sequence>
<protein>
    <submittedName>
        <fullName evidence="2">MBL fold metallo-hydrolase</fullName>
    </submittedName>
</protein>
<comment type="caution">
    <text evidence="2">The sequence shown here is derived from an EMBL/GenBank/DDBJ whole genome shotgun (WGS) entry which is preliminary data.</text>
</comment>
<accession>A0A7C5UW70</accession>
<dbReference type="EMBL" id="DRUB01000175">
    <property type="protein sequence ID" value="HHR96871.1"/>
    <property type="molecule type" value="Genomic_DNA"/>
</dbReference>
<dbReference type="GO" id="GO:0042781">
    <property type="term" value="F:3'-tRNA processing endoribonuclease activity"/>
    <property type="evidence" value="ECO:0007669"/>
    <property type="project" value="TreeGrafter"/>
</dbReference>
<dbReference type="PANTHER" id="PTHR46018:SF2">
    <property type="entry name" value="ZINC PHOSPHODIESTERASE ELAC PROTEIN 1"/>
    <property type="match status" value="1"/>
</dbReference>
<dbReference type="AlphaFoldDB" id="A0A7C5UW70"/>
<dbReference type="PANTHER" id="PTHR46018">
    <property type="entry name" value="ZINC PHOSPHODIESTERASE ELAC PROTEIN 1"/>
    <property type="match status" value="1"/>
</dbReference>
<gene>
    <name evidence="2" type="ORF">ENL47_08775</name>
    <name evidence="1" type="ORF">ENM84_05855</name>
</gene>
<dbReference type="SUPFAM" id="SSF56281">
    <property type="entry name" value="Metallo-hydrolase/oxidoreductase"/>
    <property type="match status" value="1"/>
</dbReference>
<keyword evidence="2" id="KW-0378">Hydrolase</keyword>
<organism evidence="2">
    <name type="scientific">Ignisphaera aggregans</name>
    <dbReference type="NCBI Taxonomy" id="334771"/>
    <lineage>
        <taxon>Archaea</taxon>
        <taxon>Thermoproteota</taxon>
        <taxon>Thermoprotei</taxon>
        <taxon>Desulfurococcales</taxon>
        <taxon>Desulfurococcaceae</taxon>
        <taxon>Ignisphaera</taxon>
    </lineage>
</organism>
<proteinExistence type="predicted"/>
<dbReference type="Gene3D" id="3.60.15.10">
    <property type="entry name" value="Ribonuclease Z/Hydroxyacylglutathione hydrolase-like"/>
    <property type="match status" value="1"/>
</dbReference>
<dbReference type="InterPro" id="IPR036866">
    <property type="entry name" value="RibonucZ/Hydroxyglut_hydro"/>
</dbReference>